<dbReference type="EMBL" id="RBIJ01000004">
    <property type="protein sequence ID" value="RKQ84169.1"/>
    <property type="molecule type" value="Genomic_DNA"/>
</dbReference>
<evidence type="ECO:0000256" key="3">
    <source>
        <dbReference type="ARBA" id="ARBA00022552"/>
    </source>
</evidence>
<keyword evidence="2 5" id="KW-0690">Ribosome biogenesis</keyword>
<dbReference type="AlphaFoldDB" id="A0A660L0R2"/>
<comment type="caution">
    <text evidence="8">The sequence shown here is derived from an EMBL/GenBank/DDBJ whole genome shotgun (WGS) entry which is preliminary data.</text>
</comment>
<dbReference type="PANTHER" id="PTHR33692:SF1">
    <property type="entry name" value="RIBOSOME MATURATION FACTOR RIMM"/>
    <property type="match status" value="1"/>
</dbReference>
<evidence type="ECO:0000256" key="1">
    <source>
        <dbReference type="ARBA" id="ARBA00022490"/>
    </source>
</evidence>
<dbReference type="InterPro" id="IPR056792">
    <property type="entry name" value="PRC_RimM"/>
</dbReference>
<comment type="subunit">
    <text evidence="5">Binds ribosomal protein uS19.</text>
</comment>
<dbReference type="HAMAP" id="MF_00014">
    <property type="entry name" value="Ribosome_mat_RimM"/>
    <property type="match status" value="1"/>
</dbReference>
<dbReference type="GO" id="GO:0005737">
    <property type="term" value="C:cytoplasm"/>
    <property type="evidence" value="ECO:0007669"/>
    <property type="project" value="UniProtKB-SubCell"/>
</dbReference>
<reference evidence="8 9" key="1">
    <citation type="submission" date="2018-10" db="EMBL/GenBank/DDBJ databases">
        <title>Genomic Encyclopedia of Type Strains, Phase IV (KMG-IV): sequencing the most valuable type-strain genomes for metagenomic binning, comparative biology and taxonomic classification.</title>
        <authorList>
            <person name="Goeker M."/>
        </authorList>
    </citation>
    <scope>NUCLEOTIDE SEQUENCE [LARGE SCALE GENOMIC DNA]</scope>
    <source>
        <strain evidence="8 9">DSM 22653</strain>
    </source>
</reference>
<dbReference type="SUPFAM" id="SSF50346">
    <property type="entry name" value="PRC-barrel domain"/>
    <property type="match status" value="1"/>
</dbReference>
<feature type="domain" description="RimM N-terminal" evidence="6">
    <location>
        <begin position="16"/>
        <end position="104"/>
    </location>
</feature>
<dbReference type="RefSeq" id="WP_121444592.1">
    <property type="nucleotide sequence ID" value="NZ_RBIJ01000004.1"/>
</dbReference>
<dbReference type="InterPro" id="IPR009000">
    <property type="entry name" value="Transl_B-barrel_sf"/>
</dbReference>
<dbReference type="PANTHER" id="PTHR33692">
    <property type="entry name" value="RIBOSOME MATURATION FACTOR RIMM"/>
    <property type="match status" value="1"/>
</dbReference>
<keyword evidence="1 5" id="KW-0963">Cytoplasm</keyword>
<keyword evidence="3 5" id="KW-0698">rRNA processing</keyword>
<keyword evidence="4 5" id="KW-0143">Chaperone</keyword>
<name>A0A660L0R2_9BACL</name>
<evidence type="ECO:0000256" key="2">
    <source>
        <dbReference type="ARBA" id="ARBA00022517"/>
    </source>
</evidence>
<comment type="domain">
    <text evidence="5">The PRC barrel domain binds ribosomal protein uS19.</text>
</comment>
<evidence type="ECO:0000259" key="6">
    <source>
        <dbReference type="Pfam" id="PF01782"/>
    </source>
</evidence>
<feature type="domain" description="Ribosome maturation factor RimM PRC barrel" evidence="7">
    <location>
        <begin position="117"/>
        <end position="180"/>
    </location>
</feature>
<evidence type="ECO:0000256" key="4">
    <source>
        <dbReference type="ARBA" id="ARBA00023186"/>
    </source>
</evidence>
<dbReference type="InterPro" id="IPR002676">
    <property type="entry name" value="RimM_N"/>
</dbReference>
<accession>A0A660L0R2</accession>
<gene>
    <name evidence="5" type="primary">rimM</name>
    <name evidence="8" type="ORF">C7438_1347</name>
</gene>
<organism evidence="8 9">
    <name type="scientific">Brockia lithotrophica</name>
    <dbReference type="NCBI Taxonomy" id="933949"/>
    <lineage>
        <taxon>Bacteria</taxon>
        <taxon>Bacillati</taxon>
        <taxon>Bacillota</taxon>
        <taxon>Bacilli</taxon>
        <taxon>Bacillales</taxon>
        <taxon>Bacillales Family X. Incertae Sedis</taxon>
        <taxon>Brockia</taxon>
    </lineage>
</organism>
<comment type="similarity">
    <text evidence="5">Belongs to the RimM family.</text>
</comment>
<dbReference type="Gene3D" id="2.30.30.240">
    <property type="entry name" value="PRC-barrel domain"/>
    <property type="match status" value="1"/>
</dbReference>
<dbReference type="InterPro" id="IPR011033">
    <property type="entry name" value="PRC_barrel-like_sf"/>
</dbReference>
<dbReference type="Pfam" id="PF24986">
    <property type="entry name" value="PRC_RimM"/>
    <property type="match status" value="1"/>
</dbReference>
<comment type="subcellular location">
    <subcellularLocation>
        <location evidence="5">Cytoplasm</location>
    </subcellularLocation>
</comment>
<protein>
    <recommendedName>
        <fullName evidence="5">Ribosome maturation factor RimM</fullName>
    </recommendedName>
</protein>
<dbReference type="SUPFAM" id="SSF50447">
    <property type="entry name" value="Translation proteins"/>
    <property type="match status" value="1"/>
</dbReference>
<dbReference type="GO" id="GO:0005840">
    <property type="term" value="C:ribosome"/>
    <property type="evidence" value="ECO:0007669"/>
    <property type="project" value="InterPro"/>
</dbReference>
<dbReference type="GO" id="GO:0042274">
    <property type="term" value="P:ribosomal small subunit biogenesis"/>
    <property type="evidence" value="ECO:0007669"/>
    <property type="project" value="UniProtKB-UniRule"/>
</dbReference>
<dbReference type="Proteomes" id="UP000267019">
    <property type="component" value="Unassembled WGS sequence"/>
</dbReference>
<comment type="function">
    <text evidence="5">An accessory protein needed during the final step in the assembly of 30S ribosomal subunit, possibly for assembly of the head region. Essential for efficient processing of 16S rRNA. May be needed both before and after RbfA during the maturation of 16S rRNA. It has affinity for free ribosomal 30S subunits but not for 70S ribosomes.</text>
</comment>
<evidence type="ECO:0000313" key="9">
    <source>
        <dbReference type="Proteomes" id="UP000267019"/>
    </source>
</evidence>
<dbReference type="GO" id="GO:0006364">
    <property type="term" value="P:rRNA processing"/>
    <property type="evidence" value="ECO:0007669"/>
    <property type="project" value="UniProtKB-UniRule"/>
</dbReference>
<dbReference type="GO" id="GO:0043022">
    <property type="term" value="F:ribosome binding"/>
    <property type="evidence" value="ECO:0007669"/>
    <property type="project" value="InterPro"/>
</dbReference>
<sequence>MPEESKSRGQSGYARVGRIVAPHGIRGEVRVLPSTDFPAERFRPGRTLYLAGRQVSNPEDSDLRPLEVVRARASGTVYLLAFRGIEDRNAAEALRGRDLYVRRDERPALPEGTYYVDEIVGLRVLDEAGREVGVVSEVLSYAANDVWVVRRPGRPDILLPFVSEVVREVSPAEGYVRVRLLPGLPGLEDEEVRGS</sequence>
<keyword evidence="9" id="KW-1185">Reference proteome</keyword>
<evidence type="ECO:0000313" key="8">
    <source>
        <dbReference type="EMBL" id="RKQ84169.1"/>
    </source>
</evidence>
<proteinExistence type="inferred from homology"/>
<dbReference type="Gene3D" id="2.40.30.60">
    <property type="entry name" value="RimM"/>
    <property type="match status" value="1"/>
</dbReference>
<dbReference type="Pfam" id="PF01782">
    <property type="entry name" value="RimM"/>
    <property type="match status" value="1"/>
</dbReference>
<dbReference type="NCBIfam" id="TIGR02273">
    <property type="entry name" value="16S_RimM"/>
    <property type="match status" value="1"/>
</dbReference>
<dbReference type="InterPro" id="IPR011961">
    <property type="entry name" value="RimM"/>
</dbReference>
<evidence type="ECO:0000256" key="5">
    <source>
        <dbReference type="HAMAP-Rule" id="MF_00014"/>
    </source>
</evidence>
<dbReference type="InterPro" id="IPR036976">
    <property type="entry name" value="RimM_N_sf"/>
</dbReference>
<dbReference type="OrthoDB" id="9810331at2"/>
<evidence type="ECO:0000259" key="7">
    <source>
        <dbReference type="Pfam" id="PF24986"/>
    </source>
</evidence>